<dbReference type="InterPro" id="IPR003325">
    <property type="entry name" value="TerD"/>
</dbReference>
<dbReference type="PANTHER" id="PTHR32097:SF3">
    <property type="entry name" value="TELLURITE RESISTANCE PROTEIN"/>
    <property type="match status" value="1"/>
</dbReference>
<name>A0A1H5A0D9_9PSED</name>
<dbReference type="EMBL" id="FNTJ01000003">
    <property type="protein sequence ID" value="SED35873.1"/>
    <property type="molecule type" value="Genomic_DNA"/>
</dbReference>
<dbReference type="PANTHER" id="PTHR32097">
    <property type="entry name" value="CAMP-BINDING PROTEIN 1-RELATED"/>
    <property type="match status" value="1"/>
</dbReference>
<keyword evidence="1" id="KW-0778">Tellurium resistance</keyword>
<sequence length="267" mass="28537">MSNLQQGQRVSIASLAPSNKISVAITLSSPHTIDLACFGIDAQGKMSDDRYMVFFNQPVSPCGAIRQVGHAEFSMDLSAVPASIDKLVLTASIDGAGAMRDIKPSFFTVQEGGSVKATCNFGGETFAAEKAIMLAEVYRKNGEWRLNIVLQGFNDGLDALVRHFGGEVAEENPAPAPQPASGKISLEKKVAEKAPALISLAKTAQISLEKAKLTDVVARVALVLDASGSMSGQYRAGHVQEVVNRMLPLALHFDDDADFGERDRAFR</sequence>
<proteinExistence type="predicted"/>
<evidence type="ECO:0000259" key="2">
    <source>
        <dbReference type="Pfam" id="PF02342"/>
    </source>
</evidence>
<dbReference type="Pfam" id="PF10138">
    <property type="entry name" value="vWA-TerF-like"/>
    <property type="match status" value="1"/>
</dbReference>
<dbReference type="AlphaFoldDB" id="A0A1H5A0D9"/>
<keyword evidence="5" id="KW-1185">Reference proteome</keyword>
<feature type="domain" description="TerD" evidence="2">
    <location>
        <begin position="3"/>
        <end position="164"/>
    </location>
</feature>
<protein>
    <submittedName>
        <fullName evidence="4">Stress response protein SCP2</fullName>
    </submittedName>
</protein>
<evidence type="ECO:0000256" key="1">
    <source>
        <dbReference type="ARBA" id="ARBA00022686"/>
    </source>
</evidence>
<dbReference type="Gene3D" id="2.60.60.30">
    <property type="entry name" value="sav2460 like domains"/>
    <property type="match status" value="1"/>
</dbReference>
<evidence type="ECO:0000313" key="4">
    <source>
        <dbReference type="EMBL" id="SED35873.1"/>
    </source>
</evidence>
<dbReference type="CDD" id="cd06974">
    <property type="entry name" value="TerD_like"/>
    <property type="match status" value="1"/>
</dbReference>
<dbReference type="Proteomes" id="UP000198982">
    <property type="component" value="Unassembled WGS sequence"/>
</dbReference>
<evidence type="ECO:0000313" key="5">
    <source>
        <dbReference type="Proteomes" id="UP000198982"/>
    </source>
</evidence>
<dbReference type="InterPro" id="IPR051324">
    <property type="entry name" value="Stress/Tellurium_Resist"/>
</dbReference>
<organism evidence="4 5">
    <name type="scientific">Pseudomonas saponiphila</name>
    <dbReference type="NCBI Taxonomy" id="556534"/>
    <lineage>
        <taxon>Bacteria</taxon>
        <taxon>Pseudomonadati</taxon>
        <taxon>Pseudomonadota</taxon>
        <taxon>Gammaproteobacteria</taxon>
        <taxon>Pseudomonadales</taxon>
        <taxon>Pseudomonadaceae</taxon>
        <taxon>Pseudomonas</taxon>
    </lineage>
</organism>
<dbReference type="Pfam" id="PF02342">
    <property type="entry name" value="TerD"/>
    <property type="match status" value="1"/>
</dbReference>
<dbReference type="GO" id="GO:0046690">
    <property type="term" value="P:response to tellurium ion"/>
    <property type="evidence" value="ECO:0007669"/>
    <property type="project" value="UniProtKB-KW"/>
</dbReference>
<gene>
    <name evidence="4" type="ORF">SAMN05216178_6928</name>
</gene>
<reference evidence="5" key="1">
    <citation type="submission" date="2016-10" db="EMBL/GenBank/DDBJ databases">
        <authorList>
            <person name="Varghese N."/>
            <person name="Submissions S."/>
        </authorList>
    </citation>
    <scope>NUCLEOTIDE SEQUENCE [LARGE SCALE GENOMIC DNA]</scope>
    <source>
        <strain evidence="5">DSM 9751</strain>
    </source>
</reference>
<feature type="domain" description="vWA found in TerF C terminus" evidence="3">
    <location>
        <begin position="218"/>
        <end position="258"/>
    </location>
</feature>
<evidence type="ECO:0000259" key="3">
    <source>
        <dbReference type="Pfam" id="PF10138"/>
    </source>
</evidence>
<accession>A0A1H5A0D9</accession>
<dbReference type="InterPro" id="IPR019303">
    <property type="entry name" value="vWA_TerF_C"/>
</dbReference>